<dbReference type="GO" id="GO:0016787">
    <property type="term" value="F:hydrolase activity"/>
    <property type="evidence" value="ECO:0007669"/>
    <property type="project" value="UniProtKB-KW"/>
</dbReference>
<dbReference type="Proteomes" id="UP001500235">
    <property type="component" value="Unassembled WGS sequence"/>
</dbReference>
<name>A0ABP7SNE3_9SPHN</name>
<dbReference type="EMBL" id="BAABBQ010000001">
    <property type="protein sequence ID" value="GAA4014237.1"/>
    <property type="molecule type" value="Genomic_DNA"/>
</dbReference>
<dbReference type="InterPro" id="IPR050266">
    <property type="entry name" value="AB_hydrolase_sf"/>
</dbReference>
<keyword evidence="3" id="KW-1185">Reference proteome</keyword>
<dbReference type="PANTHER" id="PTHR43798">
    <property type="entry name" value="MONOACYLGLYCEROL LIPASE"/>
    <property type="match status" value="1"/>
</dbReference>
<dbReference type="InterPro" id="IPR000073">
    <property type="entry name" value="AB_hydrolase_1"/>
</dbReference>
<evidence type="ECO:0000313" key="3">
    <source>
        <dbReference type="Proteomes" id="UP001500235"/>
    </source>
</evidence>
<dbReference type="InterPro" id="IPR029058">
    <property type="entry name" value="AB_hydrolase_fold"/>
</dbReference>
<accession>A0ABP7SNE3</accession>
<evidence type="ECO:0000313" key="2">
    <source>
        <dbReference type="EMBL" id="GAA4014237.1"/>
    </source>
</evidence>
<protein>
    <submittedName>
        <fullName evidence="2">Alpha/beta fold hydrolase</fullName>
    </submittedName>
</protein>
<proteinExistence type="predicted"/>
<feature type="domain" description="AB hydrolase-1" evidence="1">
    <location>
        <begin position="57"/>
        <end position="295"/>
    </location>
</feature>
<sequence length="310" mass="32794">MRNWAIAGVAVAAGLLGAGVYSRQTARKAERLVPMDGRIVEAGPYLLHVTEQGHGRPLLLIHGLGAQLRSFAQEMVDELAKDHRVIRVDRPGSGYSPVLPGGSQHLTDQADAIAALIDTMELEKPLLVGHSLGGALSLHVAMRHPDKVGGLALIAPATQPVVDVPEVFRGLMVPLSLTGLVSRTVAVPLGMATRDKVLREVFKPEPVPADYLVAGGGALALRPGNIEAACGDLQLAQIDADAMVERYGSLKLPVAILYGRDDNLLDPAVHGEKTAGEIPGARLTLVEGGHMLPFTQPLETALWVRSVLPN</sequence>
<dbReference type="Pfam" id="PF00561">
    <property type="entry name" value="Abhydrolase_1"/>
    <property type="match status" value="1"/>
</dbReference>
<evidence type="ECO:0000259" key="1">
    <source>
        <dbReference type="Pfam" id="PF00561"/>
    </source>
</evidence>
<organism evidence="2 3">
    <name type="scientific">Sphingomonas swuensis</name>
    <dbReference type="NCBI Taxonomy" id="977800"/>
    <lineage>
        <taxon>Bacteria</taxon>
        <taxon>Pseudomonadati</taxon>
        <taxon>Pseudomonadota</taxon>
        <taxon>Alphaproteobacteria</taxon>
        <taxon>Sphingomonadales</taxon>
        <taxon>Sphingomonadaceae</taxon>
        <taxon>Sphingomonas</taxon>
    </lineage>
</organism>
<keyword evidence="2" id="KW-0378">Hydrolase</keyword>
<gene>
    <name evidence="2" type="ORF">GCM10022280_10790</name>
</gene>
<dbReference type="RefSeq" id="WP_344706352.1">
    <property type="nucleotide sequence ID" value="NZ_BAABBQ010000001.1"/>
</dbReference>
<comment type="caution">
    <text evidence="2">The sequence shown here is derived from an EMBL/GenBank/DDBJ whole genome shotgun (WGS) entry which is preliminary data.</text>
</comment>
<dbReference type="SUPFAM" id="SSF53474">
    <property type="entry name" value="alpha/beta-Hydrolases"/>
    <property type="match status" value="1"/>
</dbReference>
<dbReference type="PRINTS" id="PR00111">
    <property type="entry name" value="ABHYDROLASE"/>
</dbReference>
<reference evidence="3" key="1">
    <citation type="journal article" date="2019" name="Int. J. Syst. Evol. Microbiol.">
        <title>The Global Catalogue of Microorganisms (GCM) 10K type strain sequencing project: providing services to taxonomists for standard genome sequencing and annotation.</title>
        <authorList>
            <consortium name="The Broad Institute Genomics Platform"/>
            <consortium name="The Broad Institute Genome Sequencing Center for Infectious Disease"/>
            <person name="Wu L."/>
            <person name="Ma J."/>
        </authorList>
    </citation>
    <scope>NUCLEOTIDE SEQUENCE [LARGE SCALE GENOMIC DNA]</scope>
    <source>
        <strain evidence="3">JCM 17563</strain>
    </source>
</reference>
<dbReference type="Gene3D" id="3.40.50.1820">
    <property type="entry name" value="alpha/beta hydrolase"/>
    <property type="match status" value="1"/>
</dbReference>